<keyword evidence="4" id="KW-1185">Reference proteome</keyword>
<organism evidence="3 4">
    <name type="scientific">Bodo saltans</name>
    <name type="common">Flagellated protozoan</name>
    <dbReference type="NCBI Taxonomy" id="75058"/>
    <lineage>
        <taxon>Eukaryota</taxon>
        <taxon>Discoba</taxon>
        <taxon>Euglenozoa</taxon>
        <taxon>Kinetoplastea</taxon>
        <taxon>Metakinetoplastina</taxon>
        <taxon>Eubodonida</taxon>
        <taxon>Bodonidae</taxon>
        <taxon>Bodo</taxon>
    </lineage>
</organism>
<dbReference type="SMART" id="SM00220">
    <property type="entry name" value="S_TKc"/>
    <property type="match status" value="1"/>
</dbReference>
<dbReference type="GO" id="GO:0005524">
    <property type="term" value="F:ATP binding"/>
    <property type="evidence" value="ECO:0007669"/>
    <property type="project" value="InterPro"/>
</dbReference>
<evidence type="ECO:0000259" key="2">
    <source>
        <dbReference type="PROSITE" id="PS50011"/>
    </source>
</evidence>
<dbReference type="PANTHER" id="PTHR46562">
    <property type="entry name" value="SERINE/THREONINE-KINASE ULK4-LIKE PROTEIN-RELATED"/>
    <property type="match status" value="1"/>
</dbReference>
<dbReference type="InterPro" id="IPR011009">
    <property type="entry name" value="Kinase-like_dom_sf"/>
</dbReference>
<evidence type="ECO:0000313" key="4">
    <source>
        <dbReference type="Proteomes" id="UP000051952"/>
    </source>
</evidence>
<dbReference type="InterPro" id="IPR011989">
    <property type="entry name" value="ARM-like"/>
</dbReference>
<dbReference type="Pfam" id="PF23606">
    <property type="entry name" value="HEAT_ULK4"/>
    <property type="match status" value="1"/>
</dbReference>
<dbReference type="InterPro" id="IPR008271">
    <property type="entry name" value="Ser/Thr_kinase_AS"/>
</dbReference>
<keyword evidence="3" id="KW-0808">Transferase</keyword>
<feature type="compositionally biased region" description="Gly residues" evidence="1">
    <location>
        <begin position="305"/>
        <end position="318"/>
    </location>
</feature>
<dbReference type="Gene3D" id="1.10.510.10">
    <property type="entry name" value="Transferase(Phosphotransferase) domain 1"/>
    <property type="match status" value="1"/>
</dbReference>
<dbReference type="InterPro" id="IPR044591">
    <property type="entry name" value="RUK"/>
</dbReference>
<dbReference type="Proteomes" id="UP000051952">
    <property type="component" value="Unassembled WGS sequence"/>
</dbReference>
<sequence length="1233" mass="134592">MNNYQIYDEVGKGRHSVVYKGRKKKSIEYFAIASIEKGQRQRVLTSVQFLRSLNHRNVLKFHNWYETNNHLWVITEYCVGGNLRAVLDLDQRLSETSVRVFGCDLLEGLMHIHSRGIVYGDLKPSNILMDATASLRYYDFGLSCSFDNAANASKVGTPSYMAPELFRDGGIPSVASDLWSLGCVLYEMAAGRPPFSANSIQGLIQKIVNEPYRRLENSSAALQELLEALLQKDPLERASWADVVNNEFWQGRVSPVPPLPAQPAFETFKQQHRPLSKEVEKRNKDIMRASINAERNLARELGQHQSGGGAYAQQGGGAPSTAAQGVLHIDREVDFTEHTTEGGLKPLTPPTTMDGDNSSFAMTHSKMQPASSAPIATGDHAAFTPMESLIIHPSDAHIRPLVTNARIEKYVEQRFEPATLGFTSMTLSALKQLPNKDLELFLTSVYKALSTPSQSAEQSEKLNVLAYFETLCGDSAIANVVINSSVMTLCVRLIGSSKGAGAFRCAVASIMGLLVRHATFIHCDLAKSGIIDVLVAALAEETNTRTIRKLLACVGELLFYVGTQSSEERVSWPIPTAQLRSVFLSALSHEDDITKHYAVKAIENLASINDRTVAREVFGSVEVVNKLFDIYALPLLPPARTEHLKSSAVCAALKLCFVNDHLIVTVLFARAFPCQAFGEAFATCNAKIVQILITVVNYVLWRTLAVQGAGHHASEVLYRHGAHAEAGALSPEASSQIVGGILGNSKAFLDGLCSVLEHNAGAVRGKGLLCVSLLCTVGGGFALGEDESRQRVFQIVDKLIKDKDTYVQSCSSMAIRSMCRFTESVVHVLAGAQHTIAPSVFVAALHTVTSPNIRPHLAISADFLVHLSTCVRGCNDPNTSAYYSPHEQALNHMVEAIAADPTVRQHHYMVLASTVVEPFGELLTHAEGSKRFSAIQVILHLLAPIVQDASLYNPAASICPVVPLVNQFVTSLIPRVPHLLRDNEPIPLYTMKLLSMCCDRSPTLTLQLNDSTTLKLLLSFLDPSHPSNSVYVVRLLLRILQCSGDDVMRLAVEDSLIQRLLLTMTMSKQEGALDTFAEPCFELVFVILCAAVNEPQSQVAQLSSHFIVEQRLESLFFFTCTSSLGAAAECAASSVYLLTQLFSEARQAILQPACLGACRELFSSVEESSLHTVLPLLRSLLLCVAASSSKAEVRPLQQNEPLLVVLHTLSESTLSTDLASVASEILQALYKVS</sequence>
<dbReference type="OMA" id="NWYETNN"/>
<name>A0A0S4J7J9_BODSA</name>
<keyword evidence="3" id="KW-0418">Kinase</keyword>
<dbReference type="Gene3D" id="1.25.10.10">
    <property type="entry name" value="Leucine-rich Repeat Variant"/>
    <property type="match status" value="2"/>
</dbReference>
<gene>
    <name evidence="3" type="ORF">BSAL_09870</name>
</gene>
<dbReference type="SUPFAM" id="SSF56112">
    <property type="entry name" value="Protein kinase-like (PK-like)"/>
    <property type="match status" value="1"/>
</dbReference>
<dbReference type="VEuPathDB" id="TriTrypDB:BSAL_09870"/>
<feature type="domain" description="Protein kinase" evidence="2">
    <location>
        <begin position="4"/>
        <end position="249"/>
    </location>
</feature>
<dbReference type="InterPro" id="IPR016024">
    <property type="entry name" value="ARM-type_fold"/>
</dbReference>
<dbReference type="OrthoDB" id="266718at2759"/>
<dbReference type="InterPro" id="IPR056981">
    <property type="entry name" value="HEAT_ULK4_RUNKEL"/>
</dbReference>
<dbReference type="AlphaFoldDB" id="A0A0S4J7J9"/>
<feature type="region of interest" description="Disordered" evidence="1">
    <location>
        <begin position="302"/>
        <end position="321"/>
    </location>
</feature>
<dbReference type="Pfam" id="PF00069">
    <property type="entry name" value="Pkinase"/>
    <property type="match status" value="1"/>
</dbReference>
<dbReference type="PROSITE" id="PS50011">
    <property type="entry name" value="PROTEIN_KINASE_DOM"/>
    <property type="match status" value="1"/>
</dbReference>
<evidence type="ECO:0000256" key="1">
    <source>
        <dbReference type="SAM" id="MobiDB-lite"/>
    </source>
</evidence>
<accession>A0A0S4J7J9</accession>
<dbReference type="InterPro" id="IPR000719">
    <property type="entry name" value="Prot_kinase_dom"/>
</dbReference>
<dbReference type="SUPFAM" id="SSF48371">
    <property type="entry name" value="ARM repeat"/>
    <property type="match status" value="1"/>
</dbReference>
<dbReference type="EMBL" id="CYKH01001507">
    <property type="protein sequence ID" value="CUG87382.1"/>
    <property type="molecule type" value="Genomic_DNA"/>
</dbReference>
<evidence type="ECO:0000313" key="3">
    <source>
        <dbReference type="EMBL" id="CUG87382.1"/>
    </source>
</evidence>
<dbReference type="PROSITE" id="PS00108">
    <property type="entry name" value="PROTEIN_KINASE_ST"/>
    <property type="match status" value="1"/>
</dbReference>
<dbReference type="PANTHER" id="PTHR46562:SF1">
    <property type="entry name" value="SERINE_THREONINE-PROTEIN KINASE ULK4"/>
    <property type="match status" value="1"/>
</dbReference>
<protein>
    <submittedName>
        <fullName evidence="3">Protein kinase, putative</fullName>
    </submittedName>
</protein>
<dbReference type="GO" id="GO:0008017">
    <property type="term" value="F:microtubule binding"/>
    <property type="evidence" value="ECO:0007669"/>
    <property type="project" value="InterPro"/>
</dbReference>
<dbReference type="GO" id="GO:0004672">
    <property type="term" value="F:protein kinase activity"/>
    <property type="evidence" value="ECO:0007669"/>
    <property type="project" value="InterPro"/>
</dbReference>
<reference evidence="4" key="1">
    <citation type="submission" date="2015-09" db="EMBL/GenBank/DDBJ databases">
        <authorList>
            <consortium name="Pathogen Informatics"/>
        </authorList>
    </citation>
    <scope>NUCLEOTIDE SEQUENCE [LARGE SCALE GENOMIC DNA]</scope>
    <source>
        <strain evidence="4">Lake Konstanz</strain>
    </source>
</reference>
<proteinExistence type="predicted"/>